<reference evidence="1 2" key="1">
    <citation type="submission" date="2020-04" db="EMBL/GenBank/DDBJ databases">
        <authorList>
            <person name="Laetsch R D."/>
            <person name="Stevens L."/>
            <person name="Kumar S."/>
            <person name="Blaxter L. M."/>
        </authorList>
    </citation>
    <scope>NUCLEOTIDE SEQUENCE [LARGE SCALE GENOMIC DNA]</scope>
</reference>
<dbReference type="Proteomes" id="UP000494206">
    <property type="component" value="Unassembled WGS sequence"/>
</dbReference>
<comment type="caution">
    <text evidence="1">The sequence shown here is derived from an EMBL/GenBank/DDBJ whole genome shotgun (WGS) entry which is preliminary data.</text>
</comment>
<sequence length="534" mass="62745">MLHFWSALTRVYILQGCKGGKCCKCTVDHLFGLPKNNDCDFYPDQEKLLNFILCNYRIENPSFSFEQRIMMMRHCLEGKLIEKKRLLKRIIKWMCFNEKGRFDAIKFRRITLPVMAMVFQFMKSYKGLMMLIRKILAYDQSSGQILFGTAFATLIRFGIKAYEPYAITFHALGPSYRQYLQISSQYSIYTVDAKLFEPTGYIDFRNDFKSLLSSFDKQFLANCMNNYARNFDLIFKDDFSCALREFYEVVSVVVFMILPHSDILYKMTRAILMMLDEEKIQHNNMEHIKLFTDLLPLSITTRPSYMKPGRVPLLINDIVSVITTVCNGSRKDFQNELAVLEAVTPLMKCLGNMSKTLKILPEKSTEKRRLIPKWIFDILSLINPDQISRKGDNRNNGYYTRLELGYNLTLMARYDLAFEKNPNYALRMLASCDLNYLEKSKFNFKLAKAAWFRMRPFLKCETLDIIRGILWRLHSRDPNDRSSDVERMICVDLCSDNKEIRKDAQAKFQKLYQRVPKFPKRKEFSTALVVARIF</sequence>
<protein>
    <submittedName>
        <fullName evidence="1">Uncharacterized protein</fullName>
    </submittedName>
</protein>
<proteinExistence type="predicted"/>
<dbReference type="AlphaFoldDB" id="A0A8S1EHW3"/>
<organism evidence="1 2">
    <name type="scientific">Caenorhabditis bovis</name>
    <dbReference type="NCBI Taxonomy" id="2654633"/>
    <lineage>
        <taxon>Eukaryota</taxon>
        <taxon>Metazoa</taxon>
        <taxon>Ecdysozoa</taxon>
        <taxon>Nematoda</taxon>
        <taxon>Chromadorea</taxon>
        <taxon>Rhabditida</taxon>
        <taxon>Rhabditina</taxon>
        <taxon>Rhabditomorpha</taxon>
        <taxon>Rhabditoidea</taxon>
        <taxon>Rhabditidae</taxon>
        <taxon>Peloderinae</taxon>
        <taxon>Caenorhabditis</taxon>
    </lineage>
</organism>
<evidence type="ECO:0000313" key="2">
    <source>
        <dbReference type="Proteomes" id="UP000494206"/>
    </source>
</evidence>
<accession>A0A8S1EHW3</accession>
<dbReference type="EMBL" id="CADEPM010000002">
    <property type="protein sequence ID" value="CAB3399756.1"/>
    <property type="molecule type" value="Genomic_DNA"/>
</dbReference>
<gene>
    <name evidence="1" type="ORF">CBOVIS_LOCUS2828</name>
</gene>
<name>A0A8S1EHW3_9PELO</name>
<keyword evidence="2" id="KW-1185">Reference proteome</keyword>
<evidence type="ECO:0000313" key="1">
    <source>
        <dbReference type="EMBL" id="CAB3399756.1"/>
    </source>
</evidence>